<comment type="catalytic activity">
    <reaction evidence="8">
        <text>fluoride(in) = fluoride(out)</text>
        <dbReference type="Rhea" id="RHEA:76159"/>
        <dbReference type="ChEBI" id="CHEBI:17051"/>
    </reaction>
    <physiologicalReaction direction="left-to-right" evidence="8">
        <dbReference type="Rhea" id="RHEA:76160"/>
    </physiologicalReaction>
</comment>
<name>A0ABU4B041_9NOCA</name>
<comment type="caution">
    <text evidence="11">The sequence shown here is derived from an EMBL/GenBank/DDBJ whole genome shotgun (WGS) entry which is preliminary data.</text>
</comment>
<dbReference type="Proteomes" id="UP001185899">
    <property type="component" value="Unassembled WGS sequence"/>
</dbReference>
<protein>
    <recommendedName>
        <fullName evidence="10">Fluoride-specific ion channel FluC</fullName>
    </recommendedName>
</protein>
<comment type="similarity">
    <text evidence="7 10">Belongs to the fluoride channel Fluc/FEX (TC 1.A.43) family.</text>
</comment>
<comment type="function">
    <text evidence="9 10">Fluoride-specific ion channel. Important for reducing fluoride concentration in the cell, thus reducing its toxicity.</text>
</comment>
<keyword evidence="12" id="KW-1185">Reference proteome</keyword>
<proteinExistence type="inferred from homology"/>
<feature type="transmembrane region" description="Helical" evidence="10">
    <location>
        <begin position="99"/>
        <end position="121"/>
    </location>
</feature>
<evidence type="ECO:0000256" key="2">
    <source>
        <dbReference type="ARBA" id="ARBA00022475"/>
    </source>
</evidence>
<dbReference type="EMBL" id="JAWLKE010000005">
    <property type="protein sequence ID" value="MDV6231849.1"/>
    <property type="molecule type" value="Genomic_DNA"/>
</dbReference>
<evidence type="ECO:0000256" key="3">
    <source>
        <dbReference type="ARBA" id="ARBA00022692"/>
    </source>
</evidence>
<dbReference type="RefSeq" id="WP_317548667.1">
    <property type="nucleotide sequence ID" value="NZ_JAWLKE010000005.1"/>
</dbReference>
<dbReference type="PANTHER" id="PTHR28259:SF1">
    <property type="entry name" value="FLUORIDE EXPORT PROTEIN 1-RELATED"/>
    <property type="match status" value="1"/>
</dbReference>
<keyword evidence="10" id="KW-0813">Transport</keyword>
<keyword evidence="4 10" id="KW-1133">Transmembrane helix</keyword>
<dbReference type="HAMAP" id="MF_00454">
    <property type="entry name" value="FluC"/>
    <property type="match status" value="1"/>
</dbReference>
<gene>
    <name evidence="10 11" type="primary">crcB</name>
    <name evidence="10" type="synonym">fluC</name>
    <name evidence="11" type="ORF">R3P95_14935</name>
</gene>
<evidence type="ECO:0000256" key="7">
    <source>
        <dbReference type="ARBA" id="ARBA00035120"/>
    </source>
</evidence>
<evidence type="ECO:0000256" key="5">
    <source>
        <dbReference type="ARBA" id="ARBA00023136"/>
    </source>
</evidence>
<feature type="transmembrane region" description="Helical" evidence="10">
    <location>
        <begin position="33"/>
        <end position="58"/>
    </location>
</feature>
<evidence type="ECO:0000313" key="11">
    <source>
        <dbReference type="EMBL" id="MDV6231849.1"/>
    </source>
</evidence>
<evidence type="ECO:0000313" key="12">
    <source>
        <dbReference type="Proteomes" id="UP001185899"/>
    </source>
</evidence>
<dbReference type="Pfam" id="PF02537">
    <property type="entry name" value="CRCB"/>
    <property type="match status" value="1"/>
</dbReference>
<keyword evidence="10" id="KW-0479">Metal-binding</keyword>
<evidence type="ECO:0000256" key="9">
    <source>
        <dbReference type="ARBA" id="ARBA00049940"/>
    </source>
</evidence>
<sequence>MIALWIAAAGGLGAVFRFVVDAEVKSRLAARTSFPWATVGINVSGSFLLGVLAGWVMFRAGSTDVQAVIGTGFCGGYTTFSTASAETVRLLQQGRRRDAAVNVTVTVLASVLACAGGLALASSM</sequence>
<keyword evidence="6 10" id="KW-0407">Ion channel</keyword>
<dbReference type="NCBIfam" id="TIGR00494">
    <property type="entry name" value="crcB"/>
    <property type="match status" value="1"/>
</dbReference>
<keyword evidence="10" id="KW-0915">Sodium</keyword>
<evidence type="ECO:0000256" key="8">
    <source>
        <dbReference type="ARBA" id="ARBA00035585"/>
    </source>
</evidence>
<evidence type="ECO:0000256" key="10">
    <source>
        <dbReference type="HAMAP-Rule" id="MF_00454"/>
    </source>
</evidence>
<reference evidence="11 12" key="1">
    <citation type="submission" date="2023-10" db="EMBL/GenBank/DDBJ databases">
        <title>Development of a sustainable strategy for remediation of hydrocarbon-contaminated territories based on the waste exchange concept.</title>
        <authorList>
            <person name="Krivoruchko A."/>
        </authorList>
    </citation>
    <scope>NUCLEOTIDE SEQUENCE [LARGE SCALE GENOMIC DNA]</scope>
    <source>
        <strain evidence="11 12">IEGM 1322</strain>
    </source>
</reference>
<evidence type="ECO:0000256" key="6">
    <source>
        <dbReference type="ARBA" id="ARBA00023303"/>
    </source>
</evidence>
<keyword evidence="5 10" id="KW-0472">Membrane</keyword>
<comment type="caution">
    <text evidence="10">Lacks conserved residue(s) required for the propagation of feature annotation.</text>
</comment>
<keyword evidence="2 10" id="KW-1003">Cell membrane</keyword>
<keyword evidence="3 10" id="KW-0812">Transmembrane</keyword>
<organism evidence="11 12">
    <name type="scientific">Rhodococcus cercidiphylli</name>
    <dbReference type="NCBI Taxonomy" id="489916"/>
    <lineage>
        <taxon>Bacteria</taxon>
        <taxon>Bacillati</taxon>
        <taxon>Actinomycetota</taxon>
        <taxon>Actinomycetes</taxon>
        <taxon>Mycobacteriales</taxon>
        <taxon>Nocardiaceae</taxon>
        <taxon>Rhodococcus</taxon>
    </lineage>
</organism>
<keyword evidence="10" id="KW-0406">Ion transport</keyword>
<dbReference type="PANTHER" id="PTHR28259">
    <property type="entry name" value="FLUORIDE EXPORT PROTEIN 1-RELATED"/>
    <property type="match status" value="1"/>
</dbReference>
<accession>A0ABU4B041</accession>
<evidence type="ECO:0000256" key="1">
    <source>
        <dbReference type="ARBA" id="ARBA00004651"/>
    </source>
</evidence>
<feature type="binding site" evidence="10">
    <location>
        <position position="75"/>
    </location>
    <ligand>
        <name>Na(+)</name>
        <dbReference type="ChEBI" id="CHEBI:29101"/>
        <note>structural</note>
    </ligand>
</feature>
<feature type="binding site" evidence="10">
    <location>
        <position position="78"/>
    </location>
    <ligand>
        <name>Na(+)</name>
        <dbReference type="ChEBI" id="CHEBI:29101"/>
        <note>structural</note>
    </ligand>
</feature>
<dbReference type="InterPro" id="IPR003691">
    <property type="entry name" value="FluC"/>
</dbReference>
<comment type="subcellular location">
    <subcellularLocation>
        <location evidence="1 10">Cell membrane</location>
        <topology evidence="1 10">Multi-pass membrane protein</topology>
    </subcellularLocation>
</comment>
<comment type="activity regulation">
    <text evidence="10">Na(+) is not transported, but it plays an essential structural role and its presence is essential for fluoride channel function.</text>
</comment>
<evidence type="ECO:0000256" key="4">
    <source>
        <dbReference type="ARBA" id="ARBA00022989"/>
    </source>
</evidence>